<evidence type="ECO:0000256" key="2">
    <source>
        <dbReference type="ARBA" id="ARBA00022691"/>
    </source>
</evidence>
<feature type="binding site" evidence="3">
    <location>
        <begin position="62"/>
        <end position="64"/>
    </location>
    <ligand>
        <name>S-adenosyl-L-methionine</name>
        <dbReference type="ChEBI" id="CHEBI:59789"/>
    </ligand>
</feature>
<dbReference type="Proteomes" id="UP000287853">
    <property type="component" value="Unassembled WGS sequence"/>
</dbReference>
<keyword evidence="1 3" id="KW-0808">Transferase</keyword>
<dbReference type="Pfam" id="PF13649">
    <property type="entry name" value="Methyltransf_25"/>
    <property type="match status" value="1"/>
</dbReference>
<dbReference type="EC" id="2.1.3.-" evidence="3"/>
<dbReference type="GO" id="GO:0032259">
    <property type="term" value="P:methylation"/>
    <property type="evidence" value="ECO:0007669"/>
    <property type="project" value="UniProtKB-KW"/>
</dbReference>
<sequence length="302" mass="34165">MNNDKLYRSGKVTEDFSFNDKVAEVFDDMLDRSVPHYRTVITTTAAMIRRLAKPESVIYDLGCSTGSTLLELARLLPDMNLRFIGLDNAPAMLDKARRKAEMFGKSAVIEFHQQDITDAKLSTTLEGADIILCNYTLQFIRPMLRQEFINRLSASLPAGGLLFVSEKIISNHSRLNRTFIDLYHDFKRDQGYSELEIAAKREALENILIPFTPEENISLLKKSGFQEVEMFFRWINFASFVALKKKRSKRNSSFYSAGSVGATACRAPTFFNRQTVPASEAGHPSTPFPEPRRSPRPAPAHN</sequence>
<dbReference type="HAMAP" id="MF_01589">
    <property type="entry name" value="Cx_SAM_synthase"/>
    <property type="match status" value="1"/>
</dbReference>
<dbReference type="GO" id="GO:0016743">
    <property type="term" value="F:carboxyl- or carbamoyltransferase activity"/>
    <property type="evidence" value="ECO:0007669"/>
    <property type="project" value="UniProtKB-UniRule"/>
</dbReference>
<reference evidence="6 7" key="1">
    <citation type="submission" date="2017-01" db="EMBL/GenBank/DDBJ databases">
        <title>The cable genome- insights into the physiology and evolution of filamentous bacteria capable of sulfide oxidation via long distance electron transfer.</title>
        <authorList>
            <person name="Schreiber L."/>
            <person name="Bjerg J.T."/>
            <person name="Boggild A."/>
            <person name="Van De Vossenberg J."/>
            <person name="Meysman F."/>
            <person name="Nielsen L.P."/>
            <person name="Schramm A."/>
            <person name="Kjeldsen K.U."/>
        </authorList>
    </citation>
    <scope>NUCLEOTIDE SEQUENCE [LARGE SCALE GENOMIC DNA]</scope>
    <source>
        <strain evidence="6">MCF</strain>
    </source>
</reference>
<evidence type="ECO:0000313" key="6">
    <source>
        <dbReference type="EMBL" id="RWX44613.1"/>
    </source>
</evidence>
<evidence type="ECO:0000256" key="4">
    <source>
        <dbReference type="SAM" id="MobiDB-lite"/>
    </source>
</evidence>
<dbReference type="EMBL" id="MTKO01000092">
    <property type="protein sequence ID" value="RWX44613.1"/>
    <property type="molecule type" value="Genomic_DNA"/>
</dbReference>
<keyword evidence="6" id="KW-0489">Methyltransferase</keyword>
<evidence type="ECO:0000313" key="7">
    <source>
        <dbReference type="Proteomes" id="UP000287853"/>
    </source>
</evidence>
<dbReference type="AlphaFoldDB" id="A0A444IUT1"/>
<feature type="binding site" evidence="3">
    <location>
        <begin position="87"/>
        <end position="88"/>
    </location>
    <ligand>
        <name>S-adenosyl-L-methionine</name>
        <dbReference type="ChEBI" id="CHEBI:59789"/>
    </ligand>
</feature>
<accession>A0A444IUT1</accession>
<feature type="binding site" evidence="3">
    <location>
        <position position="134"/>
    </location>
    <ligand>
        <name>S-adenosyl-L-methionine</name>
        <dbReference type="ChEBI" id="CHEBI:59789"/>
    </ligand>
</feature>
<comment type="catalytic activity">
    <reaction evidence="3">
        <text>prephenate + S-adenosyl-L-methionine = carboxy-S-adenosyl-L-methionine + 3-phenylpyruvate + H2O</text>
        <dbReference type="Rhea" id="RHEA:51692"/>
        <dbReference type="ChEBI" id="CHEBI:15377"/>
        <dbReference type="ChEBI" id="CHEBI:18005"/>
        <dbReference type="ChEBI" id="CHEBI:29934"/>
        <dbReference type="ChEBI" id="CHEBI:59789"/>
        <dbReference type="ChEBI" id="CHEBI:134278"/>
    </reaction>
</comment>
<comment type="caution">
    <text evidence="6">The sequence shown here is derived from an EMBL/GenBank/DDBJ whole genome shotgun (WGS) entry which is preliminary data.</text>
</comment>
<protein>
    <recommendedName>
        <fullName evidence="3">Carboxy-S-adenosyl-L-methionine synthase</fullName>
        <shortName evidence="3">Cx-SAM synthase</shortName>
        <ecNumber evidence="3">2.1.3.-</ecNumber>
    </recommendedName>
</protein>
<dbReference type="GO" id="GO:1904047">
    <property type="term" value="F:S-adenosyl-L-methionine binding"/>
    <property type="evidence" value="ECO:0007669"/>
    <property type="project" value="UniProtKB-UniRule"/>
</dbReference>
<comment type="function">
    <text evidence="3">Catalyzes the conversion of S-adenosyl-L-methionine (SAM) to carboxy-S-adenosyl-L-methionine (Cx-SAM).</text>
</comment>
<dbReference type="NCBIfam" id="TIGR00740">
    <property type="entry name" value="carboxy-S-adenosyl-L-methionine synthase CmoA"/>
    <property type="match status" value="1"/>
</dbReference>
<evidence type="ECO:0000256" key="1">
    <source>
        <dbReference type="ARBA" id="ARBA00022679"/>
    </source>
</evidence>
<feature type="binding site" evidence="3">
    <location>
        <position position="201"/>
    </location>
    <ligand>
        <name>S-adenosyl-L-methionine</name>
        <dbReference type="ChEBI" id="CHEBI:59789"/>
    </ligand>
</feature>
<dbReference type="SUPFAM" id="SSF53335">
    <property type="entry name" value="S-adenosyl-L-methionine-dependent methyltransferases"/>
    <property type="match status" value="1"/>
</dbReference>
<dbReference type="PANTHER" id="PTHR43861">
    <property type="entry name" value="TRANS-ACONITATE 2-METHYLTRANSFERASE-RELATED"/>
    <property type="match status" value="1"/>
</dbReference>
<dbReference type="CDD" id="cd02440">
    <property type="entry name" value="AdoMet_MTases"/>
    <property type="match status" value="1"/>
</dbReference>
<dbReference type="GO" id="GO:0008168">
    <property type="term" value="F:methyltransferase activity"/>
    <property type="evidence" value="ECO:0007669"/>
    <property type="project" value="UniProtKB-KW"/>
</dbReference>
<feature type="region of interest" description="Disordered" evidence="4">
    <location>
        <begin position="273"/>
        <end position="302"/>
    </location>
</feature>
<dbReference type="GO" id="GO:0002098">
    <property type="term" value="P:tRNA wobble uridine modification"/>
    <property type="evidence" value="ECO:0007669"/>
    <property type="project" value="InterPro"/>
</dbReference>
<dbReference type="PANTHER" id="PTHR43861:SF2">
    <property type="entry name" value="CARBOXY-S-ADENOSYL-L-METHIONINE SYNTHASE"/>
    <property type="match status" value="1"/>
</dbReference>
<dbReference type="InterPro" id="IPR041698">
    <property type="entry name" value="Methyltransf_25"/>
</dbReference>
<organism evidence="6 7">
    <name type="scientific">Candidatus Electrothrix aarhusensis</name>
    <dbReference type="NCBI Taxonomy" id="1859131"/>
    <lineage>
        <taxon>Bacteria</taxon>
        <taxon>Pseudomonadati</taxon>
        <taxon>Thermodesulfobacteriota</taxon>
        <taxon>Desulfobulbia</taxon>
        <taxon>Desulfobulbales</taxon>
        <taxon>Desulfobulbaceae</taxon>
        <taxon>Candidatus Electrothrix</taxon>
    </lineage>
</organism>
<feature type="binding site" evidence="3">
    <location>
        <position position="37"/>
    </location>
    <ligand>
        <name>S-adenosyl-L-methionine</name>
        <dbReference type="ChEBI" id="CHEBI:59789"/>
    </ligand>
</feature>
<dbReference type="InterPro" id="IPR005271">
    <property type="entry name" value="CmoA"/>
</dbReference>
<feature type="domain" description="Methyltransferase" evidence="5">
    <location>
        <begin position="58"/>
        <end position="160"/>
    </location>
</feature>
<comment type="similarity">
    <text evidence="3">Belongs to the class I-like SAM-binding methyltransferase superfamily. Cx-SAM synthase family.</text>
</comment>
<evidence type="ECO:0000259" key="5">
    <source>
        <dbReference type="Pfam" id="PF13649"/>
    </source>
</evidence>
<name>A0A444IUT1_9BACT</name>
<keyword evidence="7" id="KW-1185">Reference proteome</keyword>
<feature type="binding site" evidence="3">
    <location>
        <begin position="115"/>
        <end position="116"/>
    </location>
    <ligand>
        <name>S-adenosyl-L-methionine</name>
        <dbReference type="ChEBI" id="CHEBI:59789"/>
    </ligand>
</feature>
<keyword evidence="2 3" id="KW-0949">S-adenosyl-L-methionine</keyword>
<gene>
    <name evidence="3" type="primary">cmoA</name>
    <name evidence="6" type="ORF">H206_01770</name>
</gene>
<evidence type="ECO:0000256" key="3">
    <source>
        <dbReference type="HAMAP-Rule" id="MF_01589"/>
    </source>
</evidence>
<dbReference type="Gene3D" id="3.40.50.150">
    <property type="entry name" value="Vaccinia Virus protein VP39"/>
    <property type="match status" value="1"/>
</dbReference>
<dbReference type="InterPro" id="IPR029063">
    <property type="entry name" value="SAM-dependent_MTases_sf"/>
</dbReference>
<proteinExistence type="inferred from homology"/>